<accession>A0ABY4BUB0</accession>
<evidence type="ECO:0000256" key="1">
    <source>
        <dbReference type="ARBA" id="ARBA00006817"/>
    </source>
</evidence>
<dbReference type="InterPro" id="IPR023393">
    <property type="entry name" value="START-like_dom_sf"/>
</dbReference>
<proteinExistence type="inferred from homology"/>
<dbReference type="Gene3D" id="3.30.530.20">
    <property type="match status" value="1"/>
</dbReference>
<protein>
    <submittedName>
        <fullName evidence="3">SRPBCC domain-containing protein</fullName>
    </submittedName>
</protein>
<comment type="similarity">
    <text evidence="1">Belongs to the AHA1 family.</text>
</comment>
<gene>
    <name evidence="3" type="ORF">MTP09_06755</name>
</gene>
<evidence type="ECO:0000313" key="3">
    <source>
        <dbReference type="EMBL" id="UOE42329.1"/>
    </source>
</evidence>
<dbReference type="Pfam" id="PF08327">
    <property type="entry name" value="AHSA1"/>
    <property type="match status" value="1"/>
</dbReference>
<keyword evidence="4" id="KW-1185">Reference proteome</keyword>
<reference evidence="3 4" key="1">
    <citation type="submission" date="2022-03" db="EMBL/GenBank/DDBJ databases">
        <title>Chryseobacterium sp. isolated from particulate matters in swine house.</title>
        <authorList>
            <person name="Won M."/>
            <person name="Kim S.-J."/>
            <person name="Kwon S.-W."/>
        </authorList>
    </citation>
    <scope>NUCLEOTIDE SEQUENCE [LARGE SCALE GENOMIC DNA]</scope>
    <source>
        <strain evidence="3 4">SC2-2</strain>
    </source>
</reference>
<feature type="domain" description="Activator of Hsp90 ATPase homologue 1/2-like C-terminal" evidence="2">
    <location>
        <begin position="11"/>
        <end position="108"/>
    </location>
</feature>
<evidence type="ECO:0000259" key="2">
    <source>
        <dbReference type="Pfam" id="PF08327"/>
    </source>
</evidence>
<sequence length="136" mass="15998">MKYLEYQTQINATPEKIWETLTKNEHYTQWTNGNRFEGNWETGSEMKFFDPKNNGMYSEVVTNLPKQELKMKHLGWIYDGKLDPQDFGGSDVAYLLEPIENGTVLRGKVNSMDEFEDFYNSYFPNIFQKIKEISEG</sequence>
<dbReference type="EMBL" id="CP094532">
    <property type="protein sequence ID" value="UOE42329.1"/>
    <property type="molecule type" value="Genomic_DNA"/>
</dbReference>
<evidence type="ECO:0000313" key="4">
    <source>
        <dbReference type="Proteomes" id="UP000831460"/>
    </source>
</evidence>
<name>A0ABY4BUB0_9FLAO</name>
<dbReference type="SUPFAM" id="SSF55961">
    <property type="entry name" value="Bet v1-like"/>
    <property type="match status" value="1"/>
</dbReference>
<dbReference type="InterPro" id="IPR013538">
    <property type="entry name" value="ASHA1/2-like_C"/>
</dbReference>
<organism evidence="3 4">
    <name type="scientific">Chryseobacterium suipulveris</name>
    <dbReference type="NCBI Taxonomy" id="2929800"/>
    <lineage>
        <taxon>Bacteria</taxon>
        <taxon>Pseudomonadati</taxon>
        <taxon>Bacteroidota</taxon>
        <taxon>Flavobacteriia</taxon>
        <taxon>Flavobacteriales</taxon>
        <taxon>Weeksellaceae</taxon>
        <taxon>Chryseobacterium group</taxon>
        <taxon>Chryseobacterium</taxon>
    </lineage>
</organism>
<dbReference type="Proteomes" id="UP000831460">
    <property type="component" value="Chromosome"/>
</dbReference>
<dbReference type="RefSeq" id="WP_243551388.1">
    <property type="nucleotide sequence ID" value="NZ_CP094532.1"/>
</dbReference>